<dbReference type="Proteomes" id="UP000572377">
    <property type="component" value="Unassembled WGS sequence"/>
</dbReference>
<gene>
    <name evidence="3" type="ORF">HMH01_16725</name>
</gene>
<evidence type="ECO:0000259" key="2">
    <source>
        <dbReference type="Pfam" id="PF07811"/>
    </source>
</evidence>
<keyword evidence="1" id="KW-1133">Transmembrane helix</keyword>
<name>A0A849L749_9RHOB</name>
<comment type="caution">
    <text evidence="3">The sequence shown here is derived from an EMBL/GenBank/DDBJ whole genome shotgun (WGS) entry which is preliminary data.</text>
</comment>
<accession>A0A849L749</accession>
<dbReference type="EMBL" id="JABFBC010000005">
    <property type="protein sequence ID" value="NNU82083.1"/>
    <property type="molecule type" value="Genomic_DNA"/>
</dbReference>
<keyword evidence="1" id="KW-0812">Transmembrane</keyword>
<feature type="transmembrane region" description="Helical" evidence="1">
    <location>
        <begin position="20"/>
        <end position="42"/>
    </location>
</feature>
<dbReference type="AlphaFoldDB" id="A0A849L749"/>
<dbReference type="InterPro" id="IPR012495">
    <property type="entry name" value="TadE-like_dom"/>
</dbReference>
<organism evidence="3 4">
    <name type="scientific">Halovulum dunhuangense</name>
    <dbReference type="NCBI Taxonomy" id="1505036"/>
    <lineage>
        <taxon>Bacteria</taxon>
        <taxon>Pseudomonadati</taxon>
        <taxon>Pseudomonadota</taxon>
        <taxon>Alphaproteobacteria</taxon>
        <taxon>Rhodobacterales</taxon>
        <taxon>Paracoccaceae</taxon>
        <taxon>Halovulum</taxon>
    </lineage>
</organism>
<evidence type="ECO:0000256" key="1">
    <source>
        <dbReference type="SAM" id="Phobius"/>
    </source>
</evidence>
<evidence type="ECO:0000313" key="4">
    <source>
        <dbReference type="Proteomes" id="UP000572377"/>
    </source>
</evidence>
<evidence type="ECO:0000313" key="3">
    <source>
        <dbReference type="EMBL" id="NNU82083.1"/>
    </source>
</evidence>
<keyword evidence="1" id="KW-0472">Membrane</keyword>
<feature type="domain" description="TadE-like" evidence="2">
    <location>
        <begin position="14"/>
        <end position="56"/>
    </location>
</feature>
<protein>
    <recommendedName>
        <fullName evidence="2">TadE-like domain-containing protein</fullName>
    </recommendedName>
</protein>
<keyword evidence="4" id="KW-1185">Reference proteome</keyword>
<dbReference type="Pfam" id="PF07811">
    <property type="entry name" value="TadE"/>
    <property type="match status" value="1"/>
</dbReference>
<sequence>MKLRSRRFVRDENGAAAIEFVIWLPAFMLILAFVLDVSLSMLAHSRMWDVARDTVRQISLRSLNAAEAVTYAESSARIMGADPTVSAHDVGPQVWVQIELPMADVTLFNMLGLAGSSRLTARAIMMQEPA</sequence>
<dbReference type="RefSeq" id="WP_171326946.1">
    <property type="nucleotide sequence ID" value="NZ_JABFBC010000005.1"/>
</dbReference>
<proteinExistence type="predicted"/>
<reference evidence="3 4" key="1">
    <citation type="submission" date="2020-05" db="EMBL/GenBank/DDBJ databases">
        <title>Gimesia benthica sp. nov., a novel planctomycete isolated from a deep-sea water sample of the Northwest Indian Ocean.</title>
        <authorList>
            <person name="Wang J."/>
            <person name="Ruan C."/>
            <person name="Song L."/>
            <person name="Zhu Y."/>
            <person name="Li A."/>
            <person name="Zheng X."/>
            <person name="Wang L."/>
            <person name="Lu Z."/>
            <person name="Huang Y."/>
            <person name="Du W."/>
            <person name="Zhou Y."/>
            <person name="Huang L."/>
            <person name="Dai X."/>
        </authorList>
    </citation>
    <scope>NUCLEOTIDE SEQUENCE [LARGE SCALE GENOMIC DNA]</scope>
    <source>
        <strain evidence="3 4">YYQ-30</strain>
    </source>
</reference>